<dbReference type="InterPro" id="IPR010099">
    <property type="entry name" value="SDR39U1"/>
</dbReference>
<evidence type="ECO:0000259" key="2">
    <source>
        <dbReference type="Pfam" id="PF01370"/>
    </source>
</evidence>
<dbReference type="CDD" id="cd05242">
    <property type="entry name" value="SDR_a8"/>
    <property type="match status" value="1"/>
</dbReference>
<dbReference type="NCBIfam" id="TIGR01777">
    <property type="entry name" value="yfcH"/>
    <property type="match status" value="1"/>
</dbReference>
<dbReference type="InterPro" id="IPR013549">
    <property type="entry name" value="DUF1731"/>
</dbReference>
<gene>
    <name evidence="4" type="ORF">J2S00_002835</name>
</gene>
<dbReference type="Pfam" id="PF01370">
    <property type="entry name" value="Epimerase"/>
    <property type="match status" value="1"/>
</dbReference>
<feature type="domain" description="DUF1731" evidence="3">
    <location>
        <begin position="252"/>
        <end position="298"/>
    </location>
</feature>
<evidence type="ECO:0000256" key="1">
    <source>
        <dbReference type="ARBA" id="ARBA00009353"/>
    </source>
</evidence>
<reference evidence="4 5" key="1">
    <citation type="submission" date="2023-07" db="EMBL/GenBank/DDBJ databases">
        <title>Genomic Encyclopedia of Type Strains, Phase IV (KMG-IV): sequencing the most valuable type-strain genomes for metagenomic binning, comparative biology and taxonomic classification.</title>
        <authorList>
            <person name="Goeker M."/>
        </authorList>
    </citation>
    <scope>NUCLEOTIDE SEQUENCE [LARGE SCALE GENOMIC DNA]</scope>
    <source>
        <strain evidence="4 5">DSM 17740</strain>
    </source>
</reference>
<dbReference type="Gene3D" id="3.40.50.720">
    <property type="entry name" value="NAD(P)-binding Rossmann-like Domain"/>
    <property type="match status" value="1"/>
</dbReference>
<dbReference type="PANTHER" id="PTHR11092:SF0">
    <property type="entry name" value="EPIMERASE FAMILY PROTEIN SDR39U1"/>
    <property type="match status" value="1"/>
</dbReference>
<sequence length="299" mass="32926">MRVAIVGGTGFIGRALIHYLLEQGDQVVLFSRSADVYRTVPDFKHVQLVSWPPQREAVSLAEMEAVVNLAGETINQRWNSKAKKRILSSRVETTRHLIGLIKEQNLNPKVLINASAVGYYGTSVEDVFTEESGPGADFLAEVTQAWEKEADQAAHYGVRVAKMRLGVVLGHKGGALEKMLLPYRLFVGGTLGSGQQWVSWVHIRDVARAIAFAMVNSDIQGPVNVTAPHPVRMTTFGQTVAKVLGRPHWLPAPGFALKLLLGEMSDLILKGQCVKPDKLLEAGFKFQFPHLEEALRDLV</sequence>
<evidence type="ECO:0000259" key="3">
    <source>
        <dbReference type="Pfam" id="PF08338"/>
    </source>
</evidence>
<protein>
    <submittedName>
        <fullName evidence="4">Uncharacterized protein (TIGR01777 family)</fullName>
    </submittedName>
</protein>
<dbReference type="RefSeq" id="WP_307340978.1">
    <property type="nucleotide sequence ID" value="NZ_JAUSUQ010000011.1"/>
</dbReference>
<dbReference type="Proteomes" id="UP001232445">
    <property type="component" value="Unassembled WGS sequence"/>
</dbReference>
<evidence type="ECO:0000313" key="4">
    <source>
        <dbReference type="EMBL" id="MDQ0340040.1"/>
    </source>
</evidence>
<dbReference type="PANTHER" id="PTHR11092">
    <property type="entry name" value="SUGAR NUCLEOTIDE EPIMERASE RELATED"/>
    <property type="match status" value="1"/>
</dbReference>
<proteinExistence type="inferred from homology"/>
<feature type="domain" description="NAD-dependent epimerase/dehydratase" evidence="2">
    <location>
        <begin position="4"/>
        <end position="222"/>
    </location>
</feature>
<accession>A0ABU0CUL0</accession>
<dbReference type="InterPro" id="IPR001509">
    <property type="entry name" value="Epimerase_deHydtase"/>
</dbReference>
<organism evidence="4 5">
    <name type="scientific">Caldalkalibacillus uzonensis</name>
    <dbReference type="NCBI Taxonomy" id="353224"/>
    <lineage>
        <taxon>Bacteria</taxon>
        <taxon>Bacillati</taxon>
        <taxon>Bacillota</taxon>
        <taxon>Bacilli</taxon>
        <taxon>Bacillales</taxon>
        <taxon>Bacillaceae</taxon>
        <taxon>Caldalkalibacillus</taxon>
    </lineage>
</organism>
<dbReference type="InterPro" id="IPR036291">
    <property type="entry name" value="NAD(P)-bd_dom_sf"/>
</dbReference>
<name>A0ABU0CUL0_9BACI</name>
<comment type="caution">
    <text evidence="4">The sequence shown here is derived from an EMBL/GenBank/DDBJ whole genome shotgun (WGS) entry which is preliminary data.</text>
</comment>
<dbReference type="EMBL" id="JAUSUQ010000011">
    <property type="protein sequence ID" value="MDQ0340040.1"/>
    <property type="molecule type" value="Genomic_DNA"/>
</dbReference>
<comment type="similarity">
    <text evidence="1">Belongs to the NAD(P)-dependent epimerase/dehydratase family. SDR39U1 subfamily.</text>
</comment>
<dbReference type="Pfam" id="PF08338">
    <property type="entry name" value="DUF1731"/>
    <property type="match status" value="1"/>
</dbReference>
<evidence type="ECO:0000313" key="5">
    <source>
        <dbReference type="Proteomes" id="UP001232445"/>
    </source>
</evidence>
<keyword evidence="5" id="KW-1185">Reference proteome</keyword>
<dbReference type="SUPFAM" id="SSF51735">
    <property type="entry name" value="NAD(P)-binding Rossmann-fold domains"/>
    <property type="match status" value="1"/>
</dbReference>